<evidence type="ECO:0000256" key="4">
    <source>
        <dbReference type="PROSITE-ProRule" id="PRU00358"/>
    </source>
</evidence>
<comment type="caution">
    <text evidence="8">The sequence shown here is derived from an EMBL/GenBank/DDBJ whole genome shotgun (WGS) entry which is preliminary data.</text>
</comment>
<dbReference type="PROSITE" id="PS50280">
    <property type="entry name" value="SET"/>
    <property type="match status" value="1"/>
</dbReference>
<dbReference type="Pfam" id="PF00856">
    <property type="entry name" value="SET"/>
    <property type="match status" value="1"/>
</dbReference>
<comment type="subcellular location">
    <subcellularLocation>
        <location evidence="1">Chromosome</location>
    </subcellularLocation>
    <subcellularLocation>
        <location evidence="4">Nucleus</location>
    </subcellularLocation>
</comment>
<proteinExistence type="predicted"/>
<gene>
    <name evidence="8" type="ORF">POM88_016616</name>
</gene>
<evidence type="ECO:0000259" key="6">
    <source>
        <dbReference type="PROSITE" id="PS50867"/>
    </source>
</evidence>
<reference evidence="8" key="1">
    <citation type="submission" date="2023-02" db="EMBL/GenBank/DDBJ databases">
        <title>Genome of toxic invasive species Heracleum sosnowskyi carries increased number of genes despite the absence of recent whole-genome duplications.</title>
        <authorList>
            <person name="Schelkunov M."/>
            <person name="Shtratnikova V."/>
            <person name="Makarenko M."/>
            <person name="Klepikova A."/>
            <person name="Omelchenko D."/>
            <person name="Novikova G."/>
            <person name="Obukhova E."/>
            <person name="Bogdanov V."/>
            <person name="Penin A."/>
            <person name="Logacheva M."/>
        </authorList>
    </citation>
    <scope>NUCLEOTIDE SEQUENCE</scope>
    <source>
        <strain evidence="8">Hsosn_3</strain>
        <tissue evidence="8">Leaf</tissue>
    </source>
</reference>
<sequence>MRTFLSGNCSGVRKERSLERGSCEGLGISSSSKRLTVDHDHQHNNPQMKKMKLGSERRAISPIKFPGQLAPTNSKRRLTERLVFHGKEAVNRTEKRPRRKIEMRPPRPIRDAVFIRMGPDSSPREMQLNCQNKQVSSFESCKDSQPSQIRREISVSKQTPGRLDPVSSSGCQVFRSGKYDADRRPLVEIICANDEGTKMGLKADEGALEVSGNDLRSEVRLGIAESRNLKVTRFDRFKPVTPASKERMVEDPETGIVYTSQSNMERPKFRCQPAGFSSVQVAVKHKALSPTPYDSEGRKNEISSADKSDYLGFEVDKAKASQQNYARRKSSTCSGKVGMVGLSSGIHNSSYAFRDENDASNLPHNNQENRCESKVLKLNSAPYNNHQVSLYCDEVREVLGLYKDTVERLRHDEKINLKGKGKKGMQIYVDAAMQLKEQNKWLNMQKCIGAVPGVEVGAKFHRRAELVIIGLHSKFLAGIDFKKMDGTLCATSIVASGRYGDKTDSSDVLIYVGEGGSSEKLEDQKLVRGNLALKNSVDKAPVRVIRSIQNVTAPNSMHANTMDKLKYYYDGLYFVRKWWPEREHRGNLVFKFQLERIQGQKDVTRWNTQNTSRKSNKASHGSVVVHDISEGTENMPIRAVNAIDCEKPPPFKYTTKMMYCPQQCVVSKPRVCDCLNGCTENIACSCIRKNNCEVSVNDSVSVVFECGLNCKCPPDCKNRLTQHGIKLQLEVFKTLPNGWGVRSRNFISKGRFICEYVGELLQYNQEEGRVDFDKSTIDPGKCSDGENLKFGNVGRFIRHSCSPNLYAKCVLFDHGDKGRPHVMLFAAKNIPPGKELTFDYKLW</sequence>
<dbReference type="PROSITE" id="PS50867">
    <property type="entry name" value="PRE_SET"/>
    <property type="match status" value="1"/>
</dbReference>
<evidence type="ECO:0000256" key="1">
    <source>
        <dbReference type="ARBA" id="ARBA00004286"/>
    </source>
</evidence>
<dbReference type="SUPFAM" id="SSF88697">
    <property type="entry name" value="PUA domain-like"/>
    <property type="match status" value="1"/>
</dbReference>
<dbReference type="InterPro" id="IPR001214">
    <property type="entry name" value="SET_dom"/>
</dbReference>
<dbReference type="SMART" id="SM00466">
    <property type="entry name" value="SRA"/>
    <property type="match status" value="1"/>
</dbReference>
<feature type="domain" description="SET" evidence="5">
    <location>
        <begin position="727"/>
        <end position="841"/>
    </location>
</feature>
<dbReference type="PANTHER" id="PTHR45660:SF46">
    <property type="entry name" value="HISTONE-LYSINE N-METHYLTRANSFERASE, H3 LYSINE-9 SPECIFIC SUVH6"/>
    <property type="match status" value="1"/>
</dbReference>
<dbReference type="Pfam" id="PF02182">
    <property type="entry name" value="SAD_SRA"/>
    <property type="match status" value="1"/>
</dbReference>
<evidence type="ECO:0000313" key="8">
    <source>
        <dbReference type="EMBL" id="KAK1388438.1"/>
    </source>
</evidence>
<dbReference type="Proteomes" id="UP001237642">
    <property type="component" value="Unassembled WGS sequence"/>
</dbReference>
<evidence type="ECO:0000259" key="5">
    <source>
        <dbReference type="PROSITE" id="PS50280"/>
    </source>
</evidence>
<dbReference type="SMART" id="SM00317">
    <property type="entry name" value="SET"/>
    <property type="match status" value="1"/>
</dbReference>
<dbReference type="SMART" id="SM00468">
    <property type="entry name" value="PreSET"/>
    <property type="match status" value="1"/>
</dbReference>
<evidence type="ECO:0000259" key="7">
    <source>
        <dbReference type="PROSITE" id="PS51015"/>
    </source>
</evidence>
<dbReference type="PANTHER" id="PTHR45660">
    <property type="entry name" value="HISTONE-LYSINE N-METHYLTRANSFERASE SETMAR"/>
    <property type="match status" value="1"/>
</dbReference>
<keyword evidence="9" id="KW-1185">Reference proteome</keyword>
<dbReference type="AlphaFoldDB" id="A0AAD8IPA5"/>
<feature type="domain" description="YDG" evidence="7">
    <location>
        <begin position="449"/>
        <end position="596"/>
    </location>
</feature>
<dbReference type="GO" id="GO:0005694">
    <property type="term" value="C:chromosome"/>
    <property type="evidence" value="ECO:0007669"/>
    <property type="project" value="UniProtKB-SubCell"/>
</dbReference>
<dbReference type="InterPro" id="IPR046341">
    <property type="entry name" value="SET_dom_sf"/>
</dbReference>
<dbReference type="GO" id="GO:0003690">
    <property type="term" value="F:double-stranded DNA binding"/>
    <property type="evidence" value="ECO:0007669"/>
    <property type="project" value="TreeGrafter"/>
</dbReference>
<dbReference type="PROSITE" id="PS51015">
    <property type="entry name" value="YDG"/>
    <property type="match status" value="1"/>
</dbReference>
<accession>A0AAD8IPA5</accession>
<evidence type="ECO:0000256" key="3">
    <source>
        <dbReference type="ARBA" id="ARBA00023242"/>
    </source>
</evidence>
<dbReference type="InterPro" id="IPR036987">
    <property type="entry name" value="SRA-YDG_sf"/>
</dbReference>
<dbReference type="SUPFAM" id="SSF82199">
    <property type="entry name" value="SET domain"/>
    <property type="match status" value="1"/>
</dbReference>
<dbReference type="GO" id="GO:0008270">
    <property type="term" value="F:zinc ion binding"/>
    <property type="evidence" value="ECO:0007669"/>
    <property type="project" value="InterPro"/>
</dbReference>
<dbReference type="InterPro" id="IPR007728">
    <property type="entry name" value="Pre-SET_dom"/>
</dbReference>
<dbReference type="EMBL" id="JAUIZM010000004">
    <property type="protein sequence ID" value="KAK1388438.1"/>
    <property type="molecule type" value="Genomic_DNA"/>
</dbReference>
<dbReference type="GO" id="GO:0042054">
    <property type="term" value="F:histone methyltransferase activity"/>
    <property type="evidence" value="ECO:0007669"/>
    <property type="project" value="InterPro"/>
</dbReference>
<evidence type="ECO:0000256" key="2">
    <source>
        <dbReference type="ARBA" id="ARBA00022454"/>
    </source>
</evidence>
<dbReference type="GO" id="GO:0005634">
    <property type="term" value="C:nucleus"/>
    <property type="evidence" value="ECO:0007669"/>
    <property type="project" value="UniProtKB-SubCell"/>
</dbReference>
<evidence type="ECO:0000313" key="9">
    <source>
        <dbReference type="Proteomes" id="UP001237642"/>
    </source>
</evidence>
<dbReference type="Pfam" id="PF05033">
    <property type="entry name" value="Pre-SET"/>
    <property type="match status" value="1"/>
</dbReference>
<protein>
    <submittedName>
        <fullName evidence="8">Histone-lysine n-methyltransferase, h3 lysine-9 specific suvh5</fullName>
    </submittedName>
</protein>
<name>A0AAD8IPA5_9APIA</name>
<feature type="domain" description="Pre-SET" evidence="6">
    <location>
        <begin position="670"/>
        <end position="724"/>
    </location>
</feature>
<dbReference type="InterPro" id="IPR015947">
    <property type="entry name" value="PUA-like_sf"/>
</dbReference>
<dbReference type="Gene3D" id="2.30.280.10">
    <property type="entry name" value="SRA-YDG"/>
    <property type="match status" value="1"/>
</dbReference>
<keyword evidence="2" id="KW-0158">Chromosome</keyword>
<organism evidence="8 9">
    <name type="scientific">Heracleum sosnowskyi</name>
    <dbReference type="NCBI Taxonomy" id="360622"/>
    <lineage>
        <taxon>Eukaryota</taxon>
        <taxon>Viridiplantae</taxon>
        <taxon>Streptophyta</taxon>
        <taxon>Embryophyta</taxon>
        <taxon>Tracheophyta</taxon>
        <taxon>Spermatophyta</taxon>
        <taxon>Magnoliopsida</taxon>
        <taxon>eudicotyledons</taxon>
        <taxon>Gunneridae</taxon>
        <taxon>Pentapetalae</taxon>
        <taxon>asterids</taxon>
        <taxon>campanulids</taxon>
        <taxon>Apiales</taxon>
        <taxon>Apiaceae</taxon>
        <taxon>Apioideae</taxon>
        <taxon>apioid superclade</taxon>
        <taxon>Tordylieae</taxon>
        <taxon>Tordyliinae</taxon>
        <taxon>Heracleum</taxon>
    </lineage>
</organism>
<reference evidence="8" key="2">
    <citation type="submission" date="2023-05" db="EMBL/GenBank/DDBJ databases">
        <authorList>
            <person name="Schelkunov M.I."/>
        </authorList>
    </citation>
    <scope>NUCLEOTIDE SEQUENCE</scope>
    <source>
        <strain evidence="8">Hsosn_3</strain>
        <tissue evidence="8">Leaf</tissue>
    </source>
</reference>
<dbReference type="Gene3D" id="2.170.270.10">
    <property type="entry name" value="SET domain"/>
    <property type="match status" value="1"/>
</dbReference>
<dbReference type="InterPro" id="IPR003105">
    <property type="entry name" value="SRA_YDG"/>
</dbReference>
<keyword evidence="3 4" id="KW-0539">Nucleus</keyword>
<dbReference type="InterPro" id="IPR051357">
    <property type="entry name" value="H3K9_HMTase_SUVAR3-9"/>
</dbReference>